<organism evidence="2 3">
    <name type="scientific">Pseudokineococcus marinus</name>
    <dbReference type="NCBI Taxonomy" id="351215"/>
    <lineage>
        <taxon>Bacteria</taxon>
        <taxon>Bacillati</taxon>
        <taxon>Actinomycetota</taxon>
        <taxon>Actinomycetes</taxon>
        <taxon>Kineosporiales</taxon>
        <taxon>Kineosporiaceae</taxon>
        <taxon>Pseudokineococcus</taxon>
    </lineage>
</organism>
<evidence type="ECO:0000313" key="2">
    <source>
        <dbReference type="EMBL" id="NNH22802.1"/>
    </source>
</evidence>
<evidence type="ECO:0000256" key="1">
    <source>
        <dbReference type="SAM" id="SignalP"/>
    </source>
</evidence>
<proteinExistence type="predicted"/>
<gene>
    <name evidence="2" type="ORF">HLB09_06795</name>
</gene>
<dbReference type="AlphaFoldDB" id="A0A849BPP6"/>
<evidence type="ECO:0008006" key="4">
    <source>
        <dbReference type="Google" id="ProtNLM"/>
    </source>
</evidence>
<comment type="caution">
    <text evidence="2">The sequence shown here is derived from an EMBL/GenBank/DDBJ whole genome shotgun (WGS) entry which is preliminary data.</text>
</comment>
<dbReference type="InterPro" id="IPR011045">
    <property type="entry name" value="N2O_reductase_N"/>
</dbReference>
<keyword evidence="3" id="KW-1185">Reference proteome</keyword>
<dbReference type="EMBL" id="JABEMA010000070">
    <property type="protein sequence ID" value="NNH22802.1"/>
    <property type="molecule type" value="Genomic_DNA"/>
</dbReference>
<name>A0A849BPP6_9ACTN</name>
<dbReference type="SUPFAM" id="SSF50974">
    <property type="entry name" value="Nitrous oxide reductase, N-terminal domain"/>
    <property type="match status" value="1"/>
</dbReference>
<protein>
    <recommendedName>
        <fullName evidence="4">LGFP repeat-containing protein</fullName>
    </recommendedName>
</protein>
<dbReference type="Pfam" id="PF08310">
    <property type="entry name" value="LGFP"/>
    <property type="match status" value="5"/>
</dbReference>
<dbReference type="RefSeq" id="WP_171202633.1">
    <property type="nucleotide sequence ID" value="NZ_BAAANP010000045.1"/>
</dbReference>
<dbReference type="PROSITE" id="PS51318">
    <property type="entry name" value="TAT"/>
    <property type="match status" value="1"/>
</dbReference>
<evidence type="ECO:0000313" key="3">
    <source>
        <dbReference type="Proteomes" id="UP000555552"/>
    </source>
</evidence>
<dbReference type="InterPro" id="IPR006311">
    <property type="entry name" value="TAT_signal"/>
</dbReference>
<feature type="signal peptide" evidence="1">
    <location>
        <begin position="1"/>
        <end position="25"/>
    </location>
</feature>
<sequence>MRAPDRRAVLAAAAALGVVAGAAVAATGAGASSTLAPLPGTTTTAVAVAQGGVLRLGADGVLRANALSQQAGSFTASTTTTEVRRGVEDLLDAHEDRLVVAAGSQVQVVDRTTGAVLRAVPRAGVQGAQAAGSWLLLHRDGPDQVVDVRTGATTPTPEGSSLAGPHLVRPDATGRRLERVDLDTGAVVAVHGPACDGARGGVSGAWSATTCADGSTTLAEAGSTRGGRTAEPVVAAGDGVVVGARGGRARLVDLTTGATTDLGAVPYGPPADHVVALDEAGRVVASLAADGAVRVTTAVPVVDSPDERAYRSSAGALGAELDLPRVLRDGTAEWPFASGGVYTRDGASTVVTGDHWRAFQAQDGATGWLGTPRTTASGLRDGGSLVHYAGGSTYRSATSGTHAVAAAPRARWAQTGWEGGSLGYPTGSTKTVARGGTATAFQKGSIHWSPATGAHDTSGPVRSRWARTGWERGPLGYPTSDPITLAGGAVLSRFQGGNVYWTRATGAHEVTGATLARYGQLGWENGRLGYPTGPTKAVSRGGTATAFQGGSIHWSPATGAHDTSGPVRSRWAATGWERGPLGYPTSDPITLAGGGVLSRFQGGNVYWTRATGAHEVTGPTLVRYGQLGWENGRLGYPTSGPQPVAGGVRTDFQGGSILQRADGKVFTTLRR</sequence>
<dbReference type="InterPro" id="IPR013207">
    <property type="entry name" value="LGFP"/>
</dbReference>
<feature type="chain" id="PRO_5039424246" description="LGFP repeat-containing protein" evidence="1">
    <location>
        <begin position="26"/>
        <end position="671"/>
    </location>
</feature>
<keyword evidence="1" id="KW-0732">Signal</keyword>
<reference evidence="2 3" key="1">
    <citation type="submission" date="2020-05" db="EMBL/GenBank/DDBJ databases">
        <title>MicrobeNet Type strains.</title>
        <authorList>
            <person name="Nicholson A.C."/>
        </authorList>
    </citation>
    <scope>NUCLEOTIDE SEQUENCE [LARGE SCALE GENOMIC DNA]</scope>
    <source>
        <strain evidence="2 3">JCM 14547</strain>
    </source>
</reference>
<accession>A0A849BPP6</accession>
<dbReference type="Proteomes" id="UP000555552">
    <property type="component" value="Unassembled WGS sequence"/>
</dbReference>